<reference evidence="2 3" key="1">
    <citation type="journal article" date="2018" name="PLoS Pathog.">
        <title>Evolution of structural diversity of trichothecenes, a family of toxins produced by plant pathogenic and entomopathogenic fungi.</title>
        <authorList>
            <person name="Proctor R.H."/>
            <person name="McCormick S.P."/>
            <person name="Kim H.S."/>
            <person name="Cardoza R.E."/>
            <person name="Stanley A.M."/>
            <person name="Lindo L."/>
            <person name="Kelly A."/>
            <person name="Brown D.W."/>
            <person name="Lee T."/>
            <person name="Vaughan M.M."/>
            <person name="Alexander N.J."/>
            <person name="Busman M."/>
            <person name="Gutierrez S."/>
        </authorList>
    </citation>
    <scope>NUCLEOTIDE SEQUENCE [LARGE SCALE GENOMIC DNA]</scope>
    <source>
        <strain evidence="2 3">NRRL 20695</strain>
    </source>
</reference>
<gene>
    <name evidence="2" type="ORF">FLONG3_945</name>
</gene>
<feature type="compositionally biased region" description="Low complexity" evidence="1">
    <location>
        <begin position="193"/>
        <end position="207"/>
    </location>
</feature>
<dbReference type="EMBL" id="PXOG01000019">
    <property type="protein sequence ID" value="RGP80933.1"/>
    <property type="molecule type" value="Genomic_DNA"/>
</dbReference>
<comment type="caution">
    <text evidence="2">The sequence shown here is derived from an EMBL/GenBank/DDBJ whole genome shotgun (WGS) entry which is preliminary data.</text>
</comment>
<dbReference type="AlphaFoldDB" id="A0A395T869"/>
<feature type="region of interest" description="Disordered" evidence="1">
    <location>
        <begin position="129"/>
        <end position="207"/>
    </location>
</feature>
<feature type="compositionally biased region" description="Low complexity" evidence="1">
    <location>
        <begin position="144"/>
        <end position="162"/>
    </location>
</feature>
<evidence type="ECO:0000313" key="2">
    <source>
        <dbReference type="EMBL" id="RGP80933.1"/>
    </source>
</evidence>
<sequence>MFSRSYPLDLISITPVLQVQELAATYKLFGLIYCINTSEVYSPAVVAGNLARLTPSYARESLEGGAFASLLERLDLAADTPIPGENSRKKADWPAELDNAFIALMNCCIADGNPAPRVMVRYIGQGPVRRGAAQATPQQRRRNASASPSGGSSSGGSLSPGSPSGGSNAGSSSAASSPAALAPVTPTPRRGRSAAQARGRGRGASYP</sequence>
<proteinExistence type="predicted"/>
<dbReference type="Proteomes" id="UP000266234">
    <property type="component" value="Unassembled WGS sequence"/>
</dbReference>
<evidence type="ECO:0000313" key="3">
    <source>
        <dbReference type="Proteomes" id="UP000266234"/>
    </source>
</evidence>
<feature type="compositionally biased region" description="Low complexity" evidence="1">
    <location>
        <begin position="169"/>
        <end position="183"/>
    </location>
</feature>
<accession>A0A395T869</accession>
<organism evidence="2 3">
    <name type="scientific">Fusarium longipes</name>
    <dbReference type="NCBI Taxonomy" id="694270"/>
    <lineage>
        <taxon>Eukaryota</taxon>
        <taxon>Fungi</taxon>
        <taxon>Dikarya</taxon>
        <taxon>Ascomycota</taxon>
        <taxon>Pezizomycotina</taxon>
        <taxon>Sordariomycetes</taxon>
        <taxon>Hypocreomycetidae</taxon>
        <taxon>Hypocreales</taxon>
        <taxon>Nectriaceae</taxon>
        <taxon>Fusarium</taxon>
    </lineage>
</organism>
<evidence type="ECO:0000256" key="1">
    <source>
        <dbReference type="SAM" id="MobiDB-lite"/>
    </source>
</evidence>
<keyword evidence="3" id="KW-1185">Reference proteome</keyword>
<protein>
    <submittedName>
        <fullName evidence="2">Uncharacterized protein</fullName>
    </submittedName>
</protein>
<dbReference type="OrthoDB" id="5102942at2759"/>
<name>A0A395T869_9HYPO</name>